<dbReference type="Proteomes" id="UP000267035">
    <property type="component" value="Unassembled WGS sequence"/>
</dbReference>
<gene>
    <name evidence="1" type="ORF">EBQ25_04700</name>
</gene>
<organism evidence="1 2">
    <name type="scientific">Allofranklinella schreckenbergeri</name>
    <dbReference type="NCBI Taxonomy" id="1076744"/>
    <lineage>
        <taxon>Bacteria</taxon>
        <taxon>Pseudomonadati</taxon>
        <taxon>Pseudomonadota</taxon>
        <taxon>Betaproteobacteria</taxon>
        <taxon>Burkholderiales</taxon>
        <taxon>Comamonadaceae</taxon>
        <taxon>Allofranklinella</taxon>
    </lineage>
</organism>
<protein>
    <recommendedName>
        <fullName evidence="3">Glycoside hydrolase family 42 N-terminal domain-containing protein</fullName>
    </recommendedName>
</protein>
<name>A0A3M6QBJ3_9BURK</name>
<comment type="caution">
    <text evidence="1">The sequence shown here is derived from an EMBL/GenBank/DDBJ whole genome shotgun (WGS) entry which is preliminary data.</text>
</comment>
<keyword evidence="2" id="KW-1185">Reference proteome</keyword>
<evidence type="ECO:0000313" key="1">
    <source>
        <dbReference type="EMBL" id="RMX00377.1"/>
    </source>
</evidence>
<dbReference type="Gene3D" id="3.20.20.80">
    <property type="entry name" value="Glycosidases"/>
    <property type="match status" value="1"/>
</dbReference>
<dbReference type="EMBL" id="RDQL01000005">
    <property type="protein sequence ID" value="RMX00377.1"/>
    <property type="molecule type" value="Genomic_DNA"/>
</dbReference>
<dbReference type="AlphaFoldDB" id="A0A3M6QBJ3"/>
<proteinExistence type="predicted"/>
<evidence type="ECO:0000313" key="2">
    <source>
        <dbReference type="Proteomes" id="UP000267035"/>
    </source>
</evidence>
<reference evidence="1 2" key="1">
    <citation type="submission" date="2018-10" db="EMBL/GenBank/DDBJ databases">
        <title>Comamonadaceae CDC group NO-1 genome sequencing and assembly.</title>
        <authorList>
            <person name="Bernier A.-M."/>
            <person name="Bernard K."/>
        </authorList>
    </citation>
    <scope>NUCLEOTIDE SEQUENCE [LARGE SCALE GENOMIC DNA]</scope>
    <source>
        <strain evidence="1 2">NML161473</strain>
    </source>
</reference>
<sequence>MRRFATLSIPVVGILIVTSAWLTSSALQVISKPPLFIAPLLELTDTCVLPGAVSAQVPSSLQSACATGSASALVEQTLAQLPDPAQGPTARHAYEMGYTLPIPLLQLYEKNAHGHWQLQSERIASYVNTLRDTPRKAILYLFGTHFSTHAPLEAELANDEANLAHTQNGVLPVDDYMGSALYAWSVARTDNSLTTYRTQAIRAIVEEICQEKPETQEKIKGITLLGEVHQLFPNFATNTGYTEPYLISDYSPASVEGFRKFLQKEFGSLHALNTVMRASFANWDEVLPPHQSLLSNDAKLVDKVRHTHLDAYAHGRIPVSGWVFVPDAQAHADSRILVYVDGRQMARLRIDMGRQDVLEAKPEFGHRLVGWQTELDFRDWSSGEHQVDIYLQTPDFSLLHLSKKRVSVSTSQDLRASWNPGFKSLPKSAPASGTIPYWVDLPKENKFYLHNPLAEYWHIFRQKQVNDYLLHYKKIFDGTCLAKTPHYLHQIVPHTNPGWDAQKFAIQRSLRPQSDVRLGVSLYGQPGMSAAFMRELRAQGHKHYGVTEFHPLKPLSPEDLRATLDLHRNGGADFFSFFLEPVWQHRPVERAINPFSLSPGNPYKGSDQTFDSMRQLLQE</sequence>
<accession>A0A3M6QBJ3</accession>
<evidence type="ECO:0008006" key="3">
    <source>
        <dbReference type="Google" id="ProtNLM"/>
    </source>
</evidence>